<feature type="non-terminal residue" evidence="17">
    <location>
        <position position="1"/>
    </location>
</feature>
<feature type="transmembrane region" description="Helical" evidence="16">
    <location>
        <begin position="426"/>
        <end position="451"/>
    </location>
</feature>
<evidence type="ECO:0000256" key="13">
    <source>
        <dbReference type="RuleBase" id="RU000679"/>
    </source>
</evidence>
<evidence type="ECO:0000256" key="10">
    <source>
        <dbReference type="ARBA" id="ARBA00023180"/>
    </source>
</evidence>
<keyword evidence="10" id="KW-0325">Glycoprotein</keyword>
<evidence type="ECO:0000256" key="3">
    <source>
        <dbReference type="ARBA" id="ARBA00022448"/>
    </source>
</evidence>
<dbReference type="Proteomes" id="UP001177023">
    <property type="component" value="Unassembled WGS sequence"/>
</dbReference>
<evidence type="ECO:0000256" key="4">
    <source>
        <dbReference type="ARBA" id="ARBA00022461"/>
    </source>
</evidence>
<dbReference type="Pfam" id="PF00858">
    <property type="entry name" value="ASC"/>
    <property type="match status" value="1"/>
</dbReference>
<evidence type="ECO:0000256" key="2">
    <source>
        <dbReference type="ARBA" id="ARBA00007193"/>
    </source>
</evidence>
<keyword evidence="7" id="KW-0915">Sodium</keyword>
<dbReference type="InterPro" id="IPR001873">
    <property type="entry name" value="ENaC"/>
</dbReference>
<proteinExistence type="inferred from homology"/>
<evidence type="ECO:0000256" key="9">
    <source>
        <dbReference type="ARBA" id="ARBA00023136"/>
    </source>
</evidence>
<evidence type="ECO:0000256" key="8">
    <source>
        <dbReference type="ARBA" id="ARBA00023065"/>
    </source>
</evidence>
<evidence type="ECO:0000256" key="11">
    <source>
        <dbReference type="ARBA" id="ARBA00023201"/>
    </source>
</evidence>
<keyword evidence="11 13" id="KW-0739">Sodium transport</keyword>
<dbReference type="PROSITE" id="PS01206">
    <property type="entry name" value="ASC"/>
    <property type="match status" value="1"/>
</dbReference>
<reference evidence="17" key="1">
    <citation type="submission" date="2023-06" db="EMBL/GenBank/DDBJ databases">
        <authorList>
            <person name="Delattre M."/>
        </authorList>
    </citation>
    <scope>NUCLEOTIDE SEQUENCE</scope>
    <source>
        <strain evidence="17">AF72</strain>
    </source>
</reference>
<feature type="coiled-coil region" evidence="14">
    <location>
        <begin position="454"/>
        <end position="481"/>
    </location>
</feature>
<dbReference type="PANTHER" id="PTHR11690">
    <property type="entry name" value="AMILORIDE-SENSITIVE SODIUM CHANNEL-RELATED"/>
    <property type="match status" value="1"/>
</dbReference>
<name>A0AA36CUS8_9BILA</name>
<evidence type="ECO:0000256" key="15">
    <source>
        <dbReference type="SAM" id="MobiDB-lite"/>
    </source>
</evidence>
<evidence type="ECO:0000256" key="6">
    <source>
        <dbReference type="ARBA" id="ARBA00022989"/>
    </source>
</evidence>
<dbReference type="InterPro" id="IPR020903">
    <property type="entry name" value="ENaC_CS"/>
</dbReference>
<dbReference type="AlphaFoldDB" id="A0AA36CUS8"/>
<comment type="subcellular location">
    <subcellularLocation>
        <location evidence="1">Membrane</location>
        <topology evidence="1">Multi-pass membrane protein</topology>
    </subcellularLocation>
</comment>
<organism evidence="17 18">
    <name type="scientific">Mesorhabditis spiculigera</name>
    <dbReference type="NCBI Taxonomy" id="96644"/>
    <lineage>
        <taxon>Eukaryota</taxon>
        <taxon>Metazoa</taxon>
        <taxon>Ecdysozoa</taxon>
        <taxon>Nematoda</taxon>
        <taxon>Chromadorea</taxon>
        <taxon>Rhabditida</taxon>
        <taxon>Rhabditina</taxon>
        <taxon>Rhabditomorpha</taxon>
        <taxon>Rhabditoidea</taxon>
        <taxon>Rhabditidae</taxon>
        <taxon>Mesorhabditinae</taxon>
        <taxon>Mesorhabditis</taxon>
    </lineage>
</organism>
<sequence length="517" mass="58042">MANSQYLRIFWIIVVLLCFCGFLFQFETLLRKFLAYNVNTETTLQFSERVFPTVTICHLNPWKKTGSNGASLADLEDLITAYGNSANGYPANANYDFSEGLTGDRQQMAVTYTTMMSETIINDPIGATHQYTYDDIVISCTYNAGTCNSSQFTTYFDPNYGTCQQFNYDAEETSSRAGPLYGLRMVLRTDQQQYLPWTEASGVVVVIHGQADRPFPDVFGYYAPPGTASSMGVRFVSTTRLPKPYGDCTTETEVSGTYFNGTYDTEACLRACLQENIVKTCACYDPAYAFSELDMASCYKRPVDTASADYTTAAINCIDTFTNPGSEPTAFNLITQCDCPQPCQVESYSVTVSTAAWPSNSYTPSECNEATNSTQPWVQAGQDCITWYNQNTLLIEIYYERMNYQVLKESPAYTFVNLISDVGGQVGLFLGMSIISLIEMFTLLCLIICYCTTHRQRKTEIENIEKEMARQKENTRIMQERRRRKKMEAIGMTEGNDNPMYQHDADGIVPPAVQDAK</sequence>
<evidence type="ECO:0000256" key="5">
    <source>
        <dbReference type="ARBA" id="ARBA00022692"/>
    </source>
</evidence>
<dbReference type="FunFam" id="1.10.287.770:FF:000001">
    <property type="entry name" value="Acid-sensing ion channel subunit 1"/>
    <property type="match status" value="1"/>
</dbReference>
<dbReference type="PANTHER" id="PTHR11690:SF153">
    <property type="entry name" value="AMILORIDE-SENSITIVE SODIUM CHANNEL"/>
    <property type="match status" value="1"/>
</dbReference>
<evidence type="ECO:0000313" key="18">
    <source>
        <dbReference type="Proteomes" id="UP001177023"/>
    </source>
</evidence>
<evidence type="ECO:0000313" key="17">
    <source>
        <dbReference type="EMBL" id="CAJ0575419.1"/>
    </source>
</evidence>
<evidence type="ECO:0000256" key="1">
    <source>
        <dbReference type="ARBA" id="ARBA00004141"/>
    </source>
</evidence>
<evidence type="ECO:0000256" key="16">
    <source>
        <dbReference type="SAM" id="Phobius"/>
    </source>
</evidence>
<feature type="region of interest" description="Disordered" evidence="15">
    <location>
        <begin position="492"/>
        <end position="517"/>
    </location>
</feature>
<dbReference type="Gene3D" id="1.10.287.770">
    <property type="entry name" value="YojJ-like"/>
    <property type="match status" value="1"/>
</dbReference>
<dbReference type="PRINTS" id="PR01078">
    <property type="entry name" value="AMINACHANNEL"/>
</dbReference>
<keyword evidence="9 16" id="KW-0472">Membrane</keyword>
<keyword evidence="6 16" id="KW-1133">Transmembrane helix</keyword>
<keyword evidence="8 13" id="KW-0406">Ion transport</keyword>
<evidence type="ECO:0000256" key="14">
    <source>
        <dbReference type="SAM" id="Coils"/>
    </source>
</evidence>
<evidence type="ECO:0000256" key="12">
    <source>
        <dbReference type="ARBA" id="ARBA00023303"/>
    </source>
</evidence>
<accession>A0AA36CUS8</accession>
<dbReference type="GO" id="GO:0005886">
    <property type="term" value="C:plasma membrane"/>
    <property type="evidence" value="ECO:0007669"/>
    <property type="project" value="TreeGrafter"/>
</dbReference>
<protein>
    <submittedName>
        <fullName evidence="17">Uncharacterized protein</fullName>
    </submittedName>
</protein>
<keyword evidence="12 13" id="KW-0407">Ion channel</keyword>
<dbReference type="EMBL" id="CATQJA010002637">
    <property type="protein sequence ID" value="CAJ0575419.1"/>
    <property type="molecule type" value="Genomic_DNA"/>
</dbReference>
<dbReference type="Gene3D" id="2.60.470.10">
    <property type="entry name" value="Acid-sensing ion channels like domains"/>
    <property type="match status" value="1"/>
</dbReference>
<dbReference type="GO" id="GO:0015280">
    <property type="term" value="F:ligand-gated sodium channel activity"/>
    <property type="evidence" value="ECO:0007669"/>
    <property type="project" value="TreeGrafter"/>
</dbReference>
<feature type="transmembrane region" description="Helical" evidence="16">
    <location>
        <begin position="7"/>
        <end position="26"/>
    </location>
</feature>
<keyword evidence="5 13" id="KW-0812">Transmembrane</keyword>
<comment type="caution">
    <text evidence="17">The sequence shown here is derived from an EMBL/GenBank/DDBJ whole genome shotgun (WGS) entry which is preliminary data.</text>
</comment>
<keyword evidence="14" id="KW-0175">Coiled coil</keyword>
<gene>
    <name evidence="17" type="ORF">MSPICULIGERA_LOCUS13730</name>
</gene>
<keyword evidence="3 13" id="KW-0813">Transport</keyword>
<keyword evidence="4 13" id="KW-0894">Sodium channel</keyword>
<comment type="similarity">
    <text evidence="2 13">Belongs to the amiloride-sensitive sodium channel (TC 1.A.6) family.</text>
</comment>
<keyword evidence="18" id="KW-1185">Reference proteome</keyword>
<evidence type="ECO:0000256" key="7">
    <source>
        <dbReference type="ARBA" id="ARBA00023053"/>
    </source>
</evidence>